<dbReference type="Proteomes" id="UP001598352">
    <property type="component" value="Unassembled WGS sequence"/>
</dbReference>
<reference evidence="1 2" key="1">
    <citation type="submission" date="2024-09" db="EMBL/GenBank/DDBJ databases">
        <title>The Natural Products Discovery Center: Release of the First 8490 Sequenced Strains for Exploring Actinobacteria Biosynthetic Diversity.</title>
        <authorList>
            <person name="Kalkreuter E."/>
            <person name="Kautsar S.A."/>
            <person name="Yang D."/>
            <person name="Bader C.D."/>
            <person name="Teijaro C.N."/>
            <person name="Fluegel L."/>
            <person name="Davis C.M."/>
            <person name="Simpson J.R."/>
            <person name="Lauterbach L."/>
            <person name="Steele A.D."/>
            <person name="Gui C."/>
            <person name="Meng S."/>
            <person name="Li G."/>
            <person name="Viehrig K."/>
            <person name="Ye F."/>
            <person name="Su P."/>
            <person name="Kiefer A.F."/>
            <person name="Nichols A."/>
            <person name="Cepeda A.J."/>
            <person name="Yan W."/>
            <person name="Fan B."/>
            <person name="Jiang Y."/>
            <person name="Adhikari A."/>
            <person name="Zheng C.-J."/>
            <person name="Schuster L."/>
            <person name="Cowan T.M."/>
            <person name="Smanski M.J."/>
            <person name="Chevrette M.G."/>
            <person name="De Carvalho L.P.S."/>
            <person name="Shen B."/>
        </authorList>
    </citation>
    <scope>NUCLEOTIDE SEQUENCE [LARGE SCALE GENOMIC DNA]</scope>
    <source>
        <strain evidence="1 2">NPDC058428</strain>
    </source>
</reference>
<name>A0ABW6F5M7_9ACTN</name>
<proteinExistence type="predicted"/>
<gene>
    <name evidence="1" type="ORF">ACFWOQ_25085</name>
</gene>
<evidence type="ECO:0000313" key="1">
    <source>
        <dbReference type="EMBL" id="MFD4825846.1"/>
    </source>
</evidence>
<accession>A0ABW6F5M7</accession>
<protein>
    <submittedName>
        <fullName evidence="1">Uncharacterized protein</fullName>
    </submittedName>
</protein>
<dbReference type="EMBL" id="JBHXKZ010000023">
    <property type="protein sequence ID" value="MFD4825846.1"/>
    <property type="molecule type" value="Genomic_DNA"/>
</dbReference>
<dbReference type="RefSeq" id="WP_382775908.1">
    <property type="nucleotide sequence ID" value="NZ_JBHXKZ010000023.1"/>
</dbReference>
<comment type="caution">
    <text evidence="1">The sequence shown here is derived from an EMBL/GenBank/DDBJ whole genome shotgun (WGS) entry which is preliminary data.</text>
</comment>
<sequence length="74" mass="7837">MYLQAGLEQHLGSSAQVEHRVLEVPGLGPAGTGEEFHGVSGRLVHIQGSDAHNGFGIELTPWSAAESFLANLTR</sequence>
<keyword evidence="2" id="KW-1185">Reference proteome</keyword>
<organism evidence="1 2">
    <name type="scientific">Streptomyces rubiginosohelvolus</name>
    <dbReference type="NCBI Taxonomy" id="67362"/>
    <lineage>
        <taxon>Bacteria</taxon>
        <taxon>Bacillati</taxon>
        <taxon>Actinomycetota</taxon>
        <taxon>Actinomycetes</taxon>
        <taxon>Kitasatosporales</taxon>
        <taxon>Streptomycetaceae</taxon>
        <taxon>Streptomyces</taxon>
    </lineage>
</organism>
<evidence type="ECO:0000313" key="2">
    <source>
        <dbReference type="Proteomes" id="UP001598352"/>
    </source>
</evidence>